<dbReference type="EMBL" id="JAYKXN010000001">
    <property type="protein sequence ID" value="KAK7317332.1"/>
    <property type="molecule type" value="Genomic_DNA"/>
</dbReference>
<name>A0AAN9KJJ4_CLITE</name>
<keyword evidence="2" id="KW-1185">Reference proteome</keyword>
<gene>
    <name evidence="1" type="ORF">RJT34_01465</name>
</gene>
<comment type="caution">
    <text evidence="1">The sequence shown here is derived from an EMBL/GenBank/DDBJ whole genome shotgun (WGS) entry which is preliminary data.</text>
</comment>
<proteinExistence type="predicted"/>
<evidence type="ECO:0000313" key="1">
    <source>
        <dbReference type="EMBL" id="KAK7317332.1"/>
    </source>
</evidence>
<organism evidence="1 2">
    <name type="scientific">Clitoria ternatea</name>
    <name type="common">Butterfly pea</name>
    <dbReference type="NCBI Taxonomy" id="43366"/>
    <lineage>
        <taxon>Eukaryota</taxon>
        <taxon>Viridiplantae</taxon>
        <taxon>Streptophyta</taxon>
        <taxon>Embryophyta</taxon>
        <taxon>Tracheophyta</taxon>
        <taxon>Spermatophyta</taxon>
        <taxon>Magnoliopsida</taxon>
        <taxon>eudicotyledons</taxon>
        <taxon>Gunneridae</taxon>
        <taxon>Pentapetalae</taxon>
        <taxon>rosids</taxon>
        <taxon>fabids</taxon>
        <taxon>Fabales</taxon>
        <taxon>Fabaceae</taxon>
        <taxon>Papilionoideae</taxon>
        <taxon>50 kb inversion clade</taxon>
        <taxon>NPAAA clade</taxon>
        <taxon>indigoferoid/millettioid clade</taxon>
        <taxon>Phaseoleae</taxon>
        <taxon>Clitoria</taxon>
    </lineage>
</organism>
<evidence type="ECO:0000313" key="2">
    <source>
        <dbReference type="Proteomes" id="UP001359559"/>
    </source>
</evidence>
<accession>A0AAN9KJJ4</accession>
<dbReference type="AlphaFoldDB" id="A0AAN9KJJ4"/>
<dbReference type="Proteomes" id="UP001359559">
    <property type="component" value="Unassembled WGS sequence"/>
</dbReference>
<reference evidence="1 2" key="1">
    <citation type="submission" date="2024-01" db="EMBL/GenBank/DDBJ databases">
        <title>The genomes of 5 underutilized Papilionoideae crops provide insights into root nodulation and disease resistance.</title>
        <authorList>
            <person name="Yuan L."/>
        </authorList>
    </citation>
    <scope>NUCLEOTIDE SEQUENCE [LARGE SCALE GENOMIC DNA]</scope>
    <source>
        <strain evidence="1">LY-2023</strain>
        <tissue evidence="1">Leaf</tissue>
    </source>
</reference>
<sequence>MSTVANYNTRIHRGSLVPPKTLRGSFPTTPFPLPHGFTYLGFLQIVHTLSPPIPSLELFGLLLLGWFQNLNFGPLAQASATSVFFKYFLFV</sequence>
<protein>
    <submittedName>
        <fullName evidence="1">Uncharacterized protein</fullName>
    </submittedName>
</protein>